<proteinExistence type="inferred from homology"/>
<feature type="transmembrane region" description="Helical" evidence="6">
    <location>
        <begin position="86"/>
        <end position="107"/>
    </location>
</feature>
<feature type="transmembrane region" description="Helical" evidence="6">
    <location>
        <begin position="222"/>
        <end position="240"/>
    </location>
</feature>
<dbReference type="RefSeq" id="WP_343064986.1">
    <property type="nucleotide sequence ID" value="NZ_JACHJO010000006.1"/>
</dbReference>
<organism evidence="7 8">
    <name type="scientific">Nocardiopsis algeriensis</name>
    <dbReference type="NCBI Taxonomy" id="1478215"/>
    <lineage>
        <taxon>Bacteria</taxon>
        <taxon>Bacillati</taxon>
        <taxon>Actinomycetota</taxon>
        <taxon>Actinomycetes</taxon>
        <taxon>Streptosporangiales</taxon>
        <taxon>Nocardiopsidaceae</taxon>
        <taxon>Nocardiopsis</taxon>
    </lineage>
</organism>
<feature type="transmembrane region" description="Helical" evidence="6">
    <location>
        <begin position="29"/>
        <end position="50"/>
    </location>
</feature>
<evidence type="ECO:0000256" key="4">
    <source>
        <dbReference type="ARBA" id="ARBA00022833"/>
    </source>
</evidence>
<dbReference type="GO" id="GO:0005886">
    <property type="term" value="C:plasma membrane"/>
    <property type="evidence" value="ECO:0007669"/>
    <property type="project" value="UniProtKB-SubCell"/>
</dbReference>
<comment type="subcellular location">
    <subcellularLocation>
        <location evidence="1">Cell membrane</location>
        <topology evidence="1">Multi-pass membrane protein</topology>
    </subcellularLocation>
</comment>
<name>A0A841INA1_9ACTN</name>
<feature type="transmembrane region" description="Helical" evidence="6">
    <location>
        <begin position="194"/>
        <end position="216"/>
    </location>
</feature>
<dbReference type="PANTHER" id="PTHR11040:SF211">
    <property type="entry name" value="ZINC TRANSPORTER ZIP11"/>
    <property type="match status" value="1"/>
</dbReference>
<keyword evidence="3" id="KW-1003">Cell membrane</keyword>
<feature type="transmembrane region" description="Helical" evidence="6">
    <location>
        <begin position="55"/>
        <end position="74"/>
    </location>
</feature>
<evidence type="ECO:0000256" key="1">
    <source>
        <dbReference type="ARBA" id="ARBA00004651"/>
    </source>
</evidence>
<dbReference type="PANTHER" id="PTHR11040">
    <property type="entry name" value="ZINC/IRON TRANSPORTER"/>
    <property type="match status" value="1"/>
</dbReference>
<keyword evidence="8" id="KW-1185">Reference proteome</keyword>
<evidence type="ECO:0000256" key="6">
    <source>
        <dbReference type="SAM" id="Phobius"/>
    </source>
</evidence>
<keyword evidence="6" id="KW-0812">Transmembrane</keyword>
<feature type="region of interest" description="Disordered" evidence="5">
    <location>
        <begin position="111"/>
        <end position="133"/>
    </location>
</feature>
<evidence type="ECO:0000256" key="3">
    <source>
        <dbReference type="ARBA" id="ARBA00022475"/>
    </source>
</evidence>
<keyword evidence="6" id="KW-0472">Membrane</keyword>
<keyword evidence="6" id="KW-1133">Transmembrane helix</keyword>
<evidence type="ECO:0000256" key="2">
    <source>
        <dbReference type="ARBA" id="ARBA00006939"/>
    </source>
</evidence>
<dbReference type="EMBL" id="JACHJO010000006">
    <property type="protein sequence ID" value="MBB6120299.1"/>
    <property type="molecule type" value="Genomic_DNA"/>
</dbReference>
<evidence type="ECO:0000313" key="7">
    <source>
        <dbReference type="EMBL" id="MBB6120299.1"/>
    </source>
</evidence>
<evidence type="ECO:0000313" key="8">
    <source>
        <dbReference type="Proteomes" id="UP000536604"/>
    </source>
</evidence>
<evidence type="ECO:0000256" key="5">
    <source>
        <dbReference type="SAM" id="MobiDB-lite"/>
    </source>
</evidence>
<gene>
    <name evidence="7" type="ORF">FHS13_002251</name>
</gene>
<dbReference type="Proteomes" id="UP000536604">
    <property type="component" value="Unassembled WGS sequence"/>
</dbReference>
<dbReference type="GO" id="GO:0005385">
    <property type="term" value="F:zinc ion transmembrane transporter activity"/>
    <property type="evidence" value="ECO:0007669"/>
    <property type="project" value="TreeGrafter"/>
</dbReference>
<feature type="transmembrane region" description="Helical" evidence="6">
    <location>
        <begin position="252"/>
        <end position="270"/>
    </location>
</feature>
<comment type="similarity">
    <text evidence="2">Belongs to the ZIP transporter (TC 2.A.5) family.</text>
</comment>
<sequence>MAPPAASASPGHWRVDGDLEETMPGVVEAGAWGLLAGSALLVGAVPGYLLRVPRLVVASVMAFGAGVLLSALSFELIAEAHEEAGLVPAAVGTLAGAGAYTLGNVLLARRGARHRKRSGRRRGPPSESEESGSGTALALGALLDGVPESVVIGVGLAQGGAVSLVTVAAVFISNIPEGLSSAAGMRSSGRGGRYVFGVWGSIAVASMLASMLGFAVVGGLPATAVATVTAVAAGAILAMVSDTMIPEAFEDTHLAMGLITVCGFLVSFALSHI</sequence>
<protein>
    <submittedName>
        <fullName evidence="7">ZIP family zinc transporter</fullName>
    </submittedName>
</protein>
<keyword evidence="4" id="KW-0862">Zinc</keyword>
<comment type="caution">
    <text evidence="7">The sequence shown here is derived from an EMBL/GenBank/DDBJ whole genome shotgun (WGS) entry which is preliminary data.</text>
</comment>
<feature type="compositionally biased region" description="Basic residues" evidence="5">
    <location>
        <begin position="111"/>
        <end position="123"/>
    </location>
</feature>
<accession>A0A841INA1</accession>
<reference evidence="7 8" key="1">
    <citation type="submission" date="2020-08" db="EMBL/GenBank/DDBJ databases">
        <title>Genomic Encyclopedia of Type Strains, Phase III (KMG-III): the genomes of soil and plant-associated and newly described type strains.</title>
        <authorList>
            <person name="Whitman W."/>
        </authorList>
    </citation>
    <scope>NUCLEOTIDE SEQUENCE [LARGE SCALE GENOMIC DNA]</scope>
    <source>
        <strain evidence="7 8">CECT 8712</strain>
    </source>
</reference>
<dbReference type="AlphaFoldDB" id="A0A841INA1"/>